<name>R7ZID2_LYSSH</name>
<dbReference type="HOGENOM" id="CLU_2180639_0_0_9"/>
<accession>R7ZID2</accession>
<reference evidence="1 2" key="1">
    <citation type="submission" date="2013-04" db="EMBL/GenBank/DDBJ databases">
        <title>Draft genome of the heavy metal tolerant bacterium Lysinibacillus sphaericus strain OT4b.31.</title>
        <authorList>
            <person name="Pena-Montenegro T.D."/>
            <person name="Dussan J."/>
        </authorList>
    </citation>
    <scope>NUCLEOTIDE SEQUENCE [LARGE SCALE GENOMIC DNA]</scope>
    <source>
        <strain evidence="1 2">OT4b.31</strain>
    </source>
</reference>
<evidence type="ECO:0000313" key="1">
    <source>
        <dbReference type="EMBL" id="EON73850.1"/>
    </source>
</evidence>
<dbReference type="EMBL" id="AQPX01000008">
    <property type="protein sequence ID" value="EON73850.1"/>
    <property type="molecule type" value="Genomic_DNA"/>
</dbReference>
<dbReference type="AlphaFoldDB" id="R7ZID2"/>
<dbReference type="RefSeq" id="WP_010857819.1">
    <property type="nucleotide sequence ID" value="NZ_KB933398.1"/>
</dbReference>
<dbReference type="Proteomes" id="UP000013911">
    <property type="component" value="Unassembled WGS sequence"/>
</dbReference>
<comment type="caution">
    <text evidence="1">The sequence shown here is derived from an EMBL/GenBank/DDBJ whole genome shotgun (WGS) entry which is preliminary data.</text>
</comment>
<protein>
    <submittedName>
        <fullName evidence="1">Uncharacterized protein</fullName>
    </submittedName>
</protein>
<gene>
    <name evidence="1" type="ORF">H131_04274</name>
</gene>
<organism evidence="1 2">
    <name type="scientific">Lysinibacillus sphaericus OT4b.31</name>
    <dbReference type="NCBI Taxonomy" id="1285586"/>
    <lineage>
        <taxon>Bacteria</taxon>
        <taxon>Bacillati</taxon>
        <taxon>Bacillota</taxon>
        <taxon>Bacilli</taxon>
        <taxon>Bacillales</taxon>
        <taxon>Bacillaceae</taxon>
        <taxon>Lysinibacillus</taxon>
    </lineage>
</organism>
<sequence>MKSKIYSGRFLICSDNTAGILTLKLIHKVEGIVLHEWKEKVKSEREATISLEAYKRCMFEEDGALVFMVKYVASLFDIDYKGKGLIEITELIKQKAKDLEEEEKTICIQ</sequence>
<dbReference type="OrthoDB" id="2735640at2"/>
<evidence type="ECO:0000313" key="2">
    <source>
        <dbReference type="Proteomes" id="UP000013911"/>
    </source>
</evidence>
<proteinExistence type="predicted"/>
<dbReference type="PATRIC" id="fig|1285586.5.peg.866"/>